<dbReference type="InterPro" id="IPR014942">
    <property type="entry name" value="AbiEii"/>
</dbReference>
<keyword evidence="2" id="KW-1185">Reference proteome</keyword>
<evidence type="ECO:0000313" key="1">
    <source>
        <dbReference type="EMBL" id="MBC8596317.1"/>
    </source>
</evidence>
<proteinExistence type="predicted"/>
<organism evidence="1 2">
    <name type="scientific">Qingrenia yutianensis</name>
    <dbReference type="NCBI Taxonomy" id="2763676"/>
    <lineage>
        <taxon>Bacteria</taxon>
        <taxon>Bacillati</taxon>
        <taxon>Bacillota</taxon>
        <taxon>Clostridia</taxon>
        <taxon>Eubacteriales</taxon>
        <taxon>Oscillospiraceae</taxon>
        <taxon>Qingrenia</taxon>
    </lineage>
</organism>
<name>A0A926FCR1_9FIRM</name>
<sequence length="277" mass="31826">MKNAMQLKAYVKNLAKEKKISAQIVLQNYMLERLLERISVSKYHDNFILKGGFLLAAMVGLDTRATMDMDATIKGLPVTKETISGMFVDICKIHIDDDINFEFSGIDDIREDDEYGGYRVSLTGNYPPMAVPLKIDITTGDKITPREMVYSFNLMFEERSINVLAYTVETILAEKLETIISRGNQNTRQRDYYDVYILNTLQKQNIDNQILKEAFAATVKKRGTGHIVANYKEIIETVANSTVMNNQWTRYQKEFEYAKEISFENTCKAVNELMEEI</sequence>
<dbReference type="EMBL" id="JACRTE010000004">
    <property type="protein sequence ID" value="MBC8596317.1"/>
    <property type="molecule type" value="Genomic_DNA"/>
</dbReference>
<keyword evidence="1" id="KW-0808">Transferase</keyword>
<accession>A0A926FCR1</accession>
<dbReference type="Proteomes" id="UP000647416">
    <property type="component" value="Unassembled WGS sequence"/>
</dbReference>
<dbReference type="RefSeq" id="WP_262431811.1">
    <property type="nucleotide sequence ID" value="NZ_JACRTE010000004.1"/>
</dbReference>
<evidence type="ECO:0000313" key="2">
    <source>
        <dbReference type="Proteomes" id="UP000647416"/>
    </source>
</evidence>
<reference evidence="1" key="1">
    <citation type="submission" date="2020-08" db="EMBL/GenBank/DDBJ databases">
        <title>Genome public.</title>
        <authorList>
            <person name="Liu C."/>
            <person name="Sun Q."/>
        </authorList>
    </citation>
    <scope>NUCLEOTIDE SEQUENCE</scope>
    <source>
        <strain evidence="1">NSJ-50</strain>
    </source>
</reference>
<comment type="caution">
    <text evidence="1">The sequence shown here is derived from an EMBL/GenBank/DDBJ whole genome shotgun (WGS) entry which is preliminary data.</text>
</comment>
<dbReference type="AlphaFoldDB" id="A0A926FCR1"/>
<protein>
    <submittedName>
        <fullName evidence="1">Nucleotidyl transferase AbiEii/AbiGii toxin family protein</fullName>
    </submittedName>
</protein>
<dbReference type="GO" id="GO:0016740">
    <property type="term" value="F:transferase activity"/>
    <property type="evidence" value="ECO:0007669"/>
    <property type="project" value="UniProtKB-KW"/>
</dbReference>
<gene>
    <name evidence="1" type="ORF">H8706_05470</name>
</gene>
<dbReference type="Pfam" id="PF08843">
    <property type="entry name" value="AbiEii"/>
    <property type="match status" value="1"/>
</dbReference>